<keyword evidence="8 10" id="KW-0120">Carbon dioxide fixation</keyword>
<evidence type="ECO:0000313" key="13">
    <source>
        <dbReference type="EMBL" id="AGF46635.1"/>
    </source>
</evidence>
<dbReference type="GO" id="GO:0015977">
    <property type="term" value="P:carbon fixation"/>
    <property type="evidence" value="ECO:0007669"/>
    <property type="project" value="UniProtKB-UniRule"/>
</dbReference>
<evidence type="ECO:0000256" key="1">
    <source>
        <dbReference type="ARBA" id="ARBA00001946"/>
    </source>
</evidence>
<comment type="similarity">
    <text evidence="3 10">Belongs to the PEPCase type 1 family.</text>
</comment>
<dbReference type="HOGENOM" id="CLU_006557_2_0_4"/>
<dbReference type="GO" id="GO:0005829">
    <property type="term" value="C:cytosol"/>
    <property type="evidence" value="ECO:0007669"/>
    <property type="project" value="TreeGrafter"/>
</dbReference>
<dbReference type="EMBL" id="CP003803">
    <property type="protein sequence ID" value="AGF46635.1"/>
    <property type="molecule type" value="Genomic_DNA"/>
</dbReference>
<proteinExistence type="inferred from homology"/>
<dbReference type="PROSITE" id="PS00393">
    <property type="entry name" value="PEPCASE_2"/>
    <property type="match status" value="1"/>
</dbReference>
<dbReference type="KEGG" id="kde:CDSE_0288"/>
<dbReference type="Pfam" id="PF00311">
    <property type="entry name" value="PEPcase"/>
    <property type="match status" value="1"/>
</dbReference>
<dbReference type="InterPro" id="IPR015813">
    <property type="entry name" value="Pyrv/PenolPyrv_kinase-like_dom"/>
</dbReference>
<keyword evidence="14" id="KW-1185">Reference proteome</keyword>
<dbReference type="GO" id="GO:0006107">
    <property type="term" value="P:oxaloacetate metabolic process"/>
    <property type="evidence" value="ECO:0007669"/>
    <property type="project" value="UniProtKB-UniRule"/>
</dbReference>
<dbReference type="OrthoDB" id="9768133at2"/>
<reference evidence="13 14" key="1">
    <citation type="journal article" date="2013" name="Genome Biol. Evol.">
        <title>Genome evolution and phylogenomic analysis of candidatus kinetoplastibacterium, the betaproteobacterial endosymbionts of strigomonas and angomonas.</title>
        <authorList>
            <person name="Alves J.M."/>
            <person name="Serrano M.G."/>
            <person name="Maia da Silva F."/>
            <person name="Voegtly L.J."/>
            <person name="Matveyev A.V."/>
            <person name="Teixeira M.M."/>
            <person name="Camargo E.P."/>
            <person name="Buck G.A."/>
        </authorList>
    </citation>
    <scope>NUCLEOTIDE SEQUENCE [LARGE SCALE GENOMIC DNA]</scope>
    <source>
        <strain evidence="13 14">TCC079E</strain>
    </source>
</reference>
<dbReference type="PANTHER" id="PTHR30523">
    <property type="entry name" value="PHOSPHOENOLPYRUVATE CARBOXYLASE"/>
    <property type="match status" value="1"/>
</dbReference>
<comment type="cofactor">
    <cofactor evidence="1 10">
        <name>Mg(2+)</name>
        <dbReference type="ChEBI" id="CHEBI:18420"/>
    </cofactor>
</comment>
<evidence type="ECO:0000256" key="10">
    <source>
        <dbReference type="HAMAP-Rule" id="MF_00595"/>
    </source>
</evidence>
<dbReference type="NCBIfam" id="NF000584">
    <property type="entry name" value="PRK00009.1"/>
    <property type="match status" value="1"/>
</dbReference>
<dbReference type="STRING" id="1208919.CDSE_0288"/>
<name>M1M2X0_9PROT</name>
<keyword evidence="6 10" id="KW-0460">Magnesium</keyword>
<sequence>MNSDMKQKTQLQFEINLLENILKSVIQNCEGKRISNIVENIRKVTAEVKKNKPNDNEPLEKLINELEGNDPNIVARAFGYFLQLLNIAEDLDQNRRTKYRSDIDNPKRGSLEHAVKKLDSHNVSASEIVALIEDSCIMPVLTAHPTEIQRRSILDTHWKIAHKLSNRSFPQINNQQSDENSELTGYITTLWQTRILRYSRLTVEDEIENALSYYKSTFLHAIPKLYNDLSNIINSKYNKIIYSDPIYPFLRMGSWIGGDRDGNPYVDEKTLKQAVIRQSTIIIEHYLKEIYSLKKELSISTLLTRVDDELLFLANRSNDSSPHLVDEPYRRALIGIYARLASTSEKLIGRNLARRNSLPAHAYLNSEELYKDLTIIYKSLNNNNGNTITILRLKNLLQSIKIFGFHLTTLDLRQNSDVHERVIEELFQKAGVYLEGKNKYSELDENIKIVILKKEINNNRPLISPWTQYSEETNKELNILKTAAEIRSNFGEKTIQNTIVSHTESLSDLLEILLLQKETGLIPSLSNNLKQDNGLMVVPLFETINDLQNSSKIMGDWLDIPEVRTIIKETQHNTQEVMLGYSDSNKDGGFLTSNWALYQTERDLVNVFNSRNIKLRLFHGRGGSVGRGGGSSFDAILSQPPGTVAGQIRLTEQGEVIQGKYNNEDIGKWHLELLLSATLESSLCIDRKISTQEDLYVKKYGHIMSFMSEYAQKTYRDLVYDNTGFAEYFFSSTPINEIAELNIGSRPASRSKNQNIEDLRAIPWSFSWAQCRLMLTSWYGVGSAIEEYLEYGSKITKKSKLERLHELKSMTEEWPAFKTLLSNIEMVLAKSNLKIASSYSELVKNQKLRTSIFNKITNEHHKTINMLRLITQRELLEDNPNLLAALHERFVFIDPLNFLQIELIRRYRDKQNDLPSAEKEQIQRAIHLTINGISAGLRNSG</sequence>
<comment type="function">
    <text evidence="2 10">Forms oxaloacetate, a four-carbon dicarboxylic acid source for the tricarboxylic acid cycle.</text>
</comment>
<dbReference type="Gene3D" id="1.20.1440.90">
    <property type="entry name" value="Phosphoenolpyruvate/pyruvate domain"/>
    <property type="match status" value="1"/>
</dbReference>
<dbReference type="PATRIC" id="fig|1208919.3.peg.72"/>
<dbReference type="PANTHER" id="PTHR30523:SF6">
    <property type="entry name" value="PHOSPHOENOLPYRUVATE CARBOXYLASE"/>
    <property type="match status" value="1"/>
</dbReference>
<evidence type="ECO:0000256" key="2">
    <source>
        <dbReference type="ARBA" id="ARBA00003670"/>
    </source>
</evidence>
<dbReference type="InterPro" id="IPR022805">
    <property type="entry name" value="PEP_COase_bac/pln-type"/>
</dbReference>
<evidence type="ECO:0000256" key="12">
    <source>
        <dbReference type="PROSITE-ProRule" id="PRU10112"/>
    </source>
</evidence>
<evidence type="ECO:0000313" key="14">
    <source>
        <dbReference type="Proteomes" id="UP000011547"/>
    </source>
</evidence>
<evidence type="ECO:0000256" key="5">
    <source>
        <dbReference type="ARBA" id="ARBA00022419"/>
    </source>
</evidence>
<dbReference type="SUPFAM" id="SSF51621">
    <property type="entry name" value="Phosphoenolpyruvate/pyruvate domain"/>
    <property type="match status" value="1"/>
</dbReference>
<evidence type="ECO:0000256" key="11">
    <source>
        <dbReference type="PROSITE-ProRule" id="PRU10111"/>
    </source>
</evidence>
<keyword evidence="7 10" id="KW-0456">Lyase</keyword>
<evidence type="ECO:0000256" key="6">
    <source>
        <dbReference type="ARBA" id="ARBA00022842"/>
    </source>
</evidence>
<comment type="catalytic activity">
    <reaction evidence="9 10">
        <text>oxaloacetate + phosphate = phosphoenolpyruvate + hydrogencarbonate</text>
        <dbReference type="Rhea" id="RHEA:28370"/>
        <dbReference type="ChEBI" id="CHEBI:16452"/>
        <dbReference type="ChEBI" id="CHEBI:17544"/>
        <dbReference type="ChEBI" id="CHEBI:43474"/>
        <dbReference type="ChEBI" id="CHEBI:58702"/>
        <dbReference type="EC" id="4.1.1.31"/>
    </reaction>
</comment>
<accession>M1M2X0</accession>
<feature type="active site" evidence="10 11">
    <location>
        <position position="144"/>
    </location>
</feature>
<keyword evidence="13" id="KW-0670">Pyruvate</keyword>
<evidence type="ECO:0000256" key="4">
    <source>
        <dbReference type="ARBA" id="ARBA00012305"/>
    </source>
</evidence>
<dbReference type="eggNOG" id="COG2352">
    <property type="taxonomic scope" value="Bacteria"/>
</dbReference>
<dbReference type="GO" id="GO:0006099">
    <property type="term" value="P:tricarboxylic acid cycle"/>
    <property type="evidence" value="ECO:0007669"/>
    <property type="project" value="InterPro"/>
</dbReference>
<protein>
    <recommendedName>
        <fullName evidence="5 10">Phosphoenolpyruvate carboxylase</fullName>
        <shortName evidence="10">PEPC</shortName>
        <shortName evidence="10">PEPCase</shortName>
        <ecNumber evidence="4 10">4.1.1.31</ecNumber>
    </recommendedName>
</protein>
<dbReference type="InterPro" id="IPR018129">
    <property type="entry name" value="PEP_COase_Lys_AS"/>
</dbReference>
<dbReference type="PROSITE" id="PS00781">
    <property type="entry name" value="PEPCASE_1"/>
    <property type="match status" value="1"/>
</dbReference>
<dbReference type="AlphaFoldDB" id="M1M2X0"/>
<dbReference type="PRINTS" id="PR00150">
    <property type="entry name" value="PEPCARBXLASE"/>
</dbReference>
<dbReference type="GO" id="GO:0008964">
    <property type="term" value="F:phosphoenolpyruvate carboxylase activity"/>
    <property type="evidence" value="ECO:0007669"/>
    <property type="project" value="UniProtKB-UniRule"/>
</dbReference>
<evidence type="ECO:0000256" key="8">
    <source>
        <dbReference type="ARBA" id="ARBA00023300"/>
    </source>
</evidence>
<evidence type="ECO:0000256" key="7">
    <source>
        <dbReference type="ARBA" id="ARBA00023239"/>
    </source>
</evidence>
<dbReference type="RefSeq" id="WP_015396046.1">
    <property type="nucleotide sequence ID" value="NC_020294.1"/>
</dbReference>
<feature type="active site" evidence="10 12">
    <location>
        <position position="586"/>
    </location>
</feature>
<dbReference type="HAMAP" id="MF_00595">
    <property type="entry name" value="PEPcase_type1"/>
    <property type="match status" value="1"/>
</dbReference>
<dbReference type="InterPro" id="IPR033129">
    <property type="entry name" value="PEPCASE_His_AS"/>
</dbReference>
<dbReference type="GO" id="GO:0000287">
    <property type="term" value="F:magnesium ion binding"/>
    <property type="evidence" value="ECO:0007669"/>
    <property type="project" value="UniProtKB-UniRule"/>
</dbReference>
<evidence type="ECO:0000256" key="9">
    <source>
        <dbReference type="ARBA" id="ARBA00048995"/>
    </source>
</evidence>
<organism evidence="13 14">
    <name type="scientific">Candidatus Kinetoplastidibacterium desouzai TCC079E</name>
    <dbReference type="NCBI Taxonomy" id="1208919"/>
    <lineage>
        <taxon>Bacteria</taxon>
        <taxon>Pseudomonadati</taxon>
        <taxon>Pseudomonadota</taxon>
        <taxon>Betaproteobacteria</taxon>
        <taxon>Candidatus Kinetoplastidibacterium</taxon>
    </lineage>
</organism>
<dbReference type="InterPro" id="IPR021135">
    <property type="entry name" value="PEP_COase"/>
</dbReference>
<comment type="subunit">
    <text evidence="10">Homotetramer.</text>
</comment>
<evidence type="ECO:0000256" key="3">
    <source>
        <dbReference type="ARBA" id="ARBA00008346"/>
    </source>
</evidence>
<dbReference type="EC" id="4.1.1.31" evidence="4 10"/>
<dbReference type="Proteomes" id="UP000011547">
    <property type="component" value="Chromosome"/>
</dbReference>
<gene>
    <name evidence="10" type="primary">ppc</name>
    <name evidence="13" type="ORF">CDSE_0288</name>
</gene>